<dbReference type="RefSeq" id="XP_007394936.1">
    <property type="nucleotide sequence ID" value="XM_007394874.1"/>
</dbReference>
<dbReference type="Proteomes" id="UP000008370">
    <property type="component" value="Unassembled WGS sequence"/>
</dbReference>
<keyword evidence="4" id="KW-0479">Metal-binding</keyword>
<keyword evidence="2" id="KW-0575">Peroxidase</keyword>
<evidence type="ECO:0000256" key="3">
    <source>
        <dbReference type="ARBA" id="ARBA00022617"/>
    </source>
</evidence>
<keyword evidence="10" id="KW-1185">Reference proteome</keyword>
<protein>
    <recommendedName>
        <fullName evidence="8">Heme haloperoxidase family profile domain-containing protein</fullName>
    </recommendedName>
</protein>
<keyword evidence="5" id="KW-0560">Oxidoreductase</keyword>
<dbReference type="InterPro" id="IPR036851">
    <property type="entry name" value="Chloroperoxidase-like_sf"/>
</dbReference>
<dbReference type="KEGG" id="pco:PHACADRAFT_254678"/>
<comment type="similarity">
    <text evidence="7">Belongs to the chloroperoxidase family.</text>
</comment>
<dbReference type="PANTHER" id="PTHR33577:SF18">
    <property type="entry name" value="HEME HALOPEROXIDASE FAMILY PROFILE DOMAIN-CONTAINING PROTEIN"/>
    <property type="match status" value="1"/>
</dbReference>
<evidence type="ECO:0000256" key="2">
    <source>
        <dbReference type="ARBA" id="ARBA00022559"/>
    </source>
</evidence>
<name>K5V3F8_PHACS</name>
<organism evidence="9 10">
    <name type="scientific">Phanerochaete carnosa (strain HHB-10118-sp)</name>
    <name type="common">White-rot fungus</name>
    <name type="synonym">Peniophora carnosa</name>
    <dbReference type="NCBI Taxonomy" id="650164"/>
    <lineage>
        <taxon>Eukaryota</taxon>
        <taxon>Fungi</taxon>
        <taxon>Dikarya</taxon>
        <taxon>Basidiomycota</taxon>
        <taxon>Agaricomycotina</taxon>
        <taxon>Agaricomycetes</taxon>
        <taxon>Polyporales</taxon>
        <taxon>Phanerochaetaceae</taxon>
        <taxon>Phanerochaete</taxon>
    </lineage>
</organism>
<dbReference type="GeneID" id="18916117"/>
<sequence length="266" mass="29510">MVWDSGLAIYNLVTWNLPANAVVPQGCAGALGVWPEYVPPQEGDSRCSCPALNAMANHGILPHSGRGISFKDLSATIRQTYNFAPSFCLFVPNYAANMLCRNYWTDTFDLSDLDVHNCIEHDGSLTREDSVDQPDQGKPVRHLVEELLASGTGPNGDLTPADLSRISGKRRMESKRRNGQFSLTTFHKFFGSSNSSTMLTILGGRVKDLRPFLLEERIPDGWQPRIRHRMGLTMAEFNSTALRVEFGITEEVYGDTSNAAQKKKTL</sequence>
<comment type="cofactor">
    <cofactor evidence="1">
        <name>heme b</name>
        <dbReference type="ChEBI" id="CHEBI:60344"/>
    </cofactor>
</comment>
<dbReference type="InterPro" id="IPR000028">
    <property type="entry name" value="Chloroperoxidase"/>
</dbReference>
<dbReference type="Gene3D" id="1.10.489.10">
    <property type="entry name" value="Chloroperoxidase-like"/>
    <property type="match status" value="1"/>
</dbReference>
<evidence type="ECO:0000313" key="10">
    <source>
        <dbReference type="Proteomes" id="UP000008370"/>
    </source>
</evidence>
<proteinExistence type="inferred from homology"/>
<keyword evidence="3" id="KW-0349">Heme</keyword>
<dbReference type="InParanoid" id="K5V3F8"/>
<evidence type="ECO:0000256" key="5">
    <source>
        <dbReference type="ARBA" id="ARBA00023002"/>
    </source>
</evidence>
<accession>K5V3F8</accession>
<evidence type="ECO:0000313" key="9">
    <source>
        <dbReference type="EMBL" id="EKM57111.1"/>
    </source>
</evidence>
<dbReference type="EMBL" id="JH930471">
    <property type="protein sequence ID" value="EKM57111.1"/>
    <property type="molecule type" value="Genomic_DNA"/>
</dbReference>
<dbReference type="PROSITE" id="PS51405">
    <property type="entry name" value="HEME_HALOPEROXIDASE"/>
    <property type="match status" value="1"/>
</dbReference>
<keyword evidence="6" id="KW-0408">Iron</keyword>
<dbReference type="SUPFAM" id="SSF47571">
    <property type="entry name" value="Cloroperoxidase"/>
    <property type="match status" value="1"/>
</dbReference>
<dbReference type="GO" id="GO:0046872">
    <property type="term" value="F:metal ion binding"/>
    <property type="evidence" value="ECO:0007669"/>
    <property type="project" value="UniProtKB-KW"/>
</dbReference>
<reference evidence="9 10" key="1">
    <citation type="journal article" date="2012" name="BMC Genomics">
        <title>Comparative genomics of the white-rot fungi, Phanerochaete carnosa and P. chrysosporium, to elucidate the genetic basis of the distinct wood types they colonize.</title>
        <authorList>
            <person name="Suzuki H."/>
            <person name="MacDonald J."/>
            <person name="Syed K."/>
            <person name="Salamov A."/>
            <person name="Hori C."/>
            <person name="Aerts A."/>
            <person name="Henrissat B."/>
            <person name="Wiebenga A."/>
            <person name="vanKuyk P.A."/>
            <person name="Barry K."/>
            <person name="Lindquist E."/>
            <person name="LaButti K."/>
            <person name="Lapidus A."/>
            <person name="Lucas S."/>
            <person name="Coutinho P."/>
            <person name="Gong Y."/>
            <person name="Samejima M."/>
            <person name="Mahadevan R."/>
            <person name="Abou-Zaid M."/>
            <person name="de Vries R.P."/>
            <person name="Igarashi K."/>
            <person name="Yadav J.S."/>
            <person name="Grigoriev I.V."/>
            <person name="Master E.R."/>
        </authorList>
    </citation>
    <scope>NUCLEOTIDE SEQUENCE [LARGE SCALE GENOMIC DNA]</scope>
    <source>
        <strain evidence="9 10">HHB-10118-sp</strain>
    </source>
</reference>
<gene>
    <name evidence="9" type="ORF">PHACADRAFT_254678</name>
</gene>
<feature type="domain" description="Heme haloperoxidase family profile" evidence="8">
    <location>
        <begin position="33"/>
        <end position="239"/>
    </location>
</feature>
<dbReference type="OrthoDB" id="407298at2759"/>
<dbReference type="HOGENOM" id="CLU_050230_1_0_1"/>
<dbReference type="AlphaFoldDB" id="K5V3F8"/>
<evidence type="ECO:0000256" key="6">
    <source>
        <dbReference type="ARBA" id="ARBA00023004"/>
    </source>
</evidence>
<evidence type="ECO:0000259" key="8">
    <source>
        <dbReference type="PROSITE" id="PS51405"/>
    </source>
</evidence>
<evidence type="ECO:0000256" key="4">
    <source>
        <dbReference type="ARBA" id="ARBA00022723"/>
    </source>
</evidence>
<dbReference type="Pfam" id="PF01328">
    <property type="entry name" value="Peroxidase_2"/>
    <property type="match status" value="1"/>
</dbReference>
<evidence type="ECO:0000256" key="1">
    <source>
        <dbReference type="ARBA" id="ARBA00001970"/>
    </source>
</evidence>
<dbReference type="PANTHER" id="PTHR33577">
    <property type="entry name" value="STERIGMATOCYSTIN BIOSYNTHESIS PEROXIDASE STCC-RELATED"/>
    <property type="match status" value="1"/>
</dbReference>
<dbReference type="GO" id="GO:0004601">
    <property type="term" value="F:peroxidase activity"/>
    <property type="evidence" value="ECO:0007669"/>
    <property type="project" value="UniProtKB-KW"/>
</dbReference>
<evidence type="ECO:0000256" key="7">
    <source>
        <dbReference type="ARBA" id="ARBA00025795"/>
    </source>
</evidence>